<comment type="caution">
    <text evidence="3">The sequence shown here is derived from an EMBL/GenBank/DDBJ whole genome shotgun (WGS) entry which is preliminary data.</text>
</comment>
<evidence type="ECO:0000313" key="3">
    <source>
        <dbReference type="EMBL" id="TQN66491.1"/>
    </source>
</evidence>
<evidence type="ECO:0008006" key="5">
    <source>
        <dbReference type="Google" id="ProtNLM"/>
    </source>
</evidence>
<evidence type="ECO:0000313" key="4">
    <source>
        <dbReference type="Proteomes" id="UP000326340"/>
    </source>
</evidence>
<proteinExistence type="predicted"/>
<reference evidence="3 4" key="1">
    <citation type="journal article" date="2019" name="Sci. Rep.">
        <title>Colletotrichum shisoi sp. nov., an anthracnose pathogen of Perilla frutescens in Japan: molecular phylogenetic, morphological and genomic evidence.</title>
        <authorList>
            <person name="Gan P."/>
            <person name="Tsushima A."/>
            <person name="Hiroyama R."/>
            <person name="Narusaka M."/>
            <person name="Takano Y."/>
            <person name="Narusaka Y."/>
            <person name="Kawaradani M."/>
            <person name="Damm U."/>
            <person name="Shirasu K."/>
        </authorList>
    </citation>
    <scope>NUCLEOTIDE SEQUENCE [LARGE SCALE GENOMIC DNA]</scope>
    <source>
        <strain evidence="3 4">PG-2018a</strain>
    </source>
</reference>
<feature type="chain" id="PRO_5024955344" description="GPI anchored serine-threonine rich protein" evidence="2">
    <location>
        <begin position="17"/>
        <end position="209"/>
    </location>
</feature>
<sequence length="209" mass="21128">MLKALLVSALSASALAADAFPVFNKRQTVPVPCSESGRKACGDGCVPLTYTCCPDQQGGCPLSSTCWLGTNGAYGCCPIGRRCTGPGGVDTLPGSTVTSTIFFTESVPDDETSTSFFVSTSTSTSKSVIIFTSSEESTSTQTRFVPEPTTSSPPPAATDTRTTTSAAPTTRPNGISTGTPPVTVNGANSRGGSPLLQAVAAGAMALLAI</sequence>
<evidence type="ECO:0000256" key="1">
    <source>
        <dbReference type="SAM" id="MobiDB-lite"/>
    </source>
</evidence>
<dbReference type="OrthoDB" id="5152093at2759"/>
<organism evidence="3 4">
    <name type="scientific">Colletotrichum shisoi</name>
    <dbReference type="NCBI Taxonomy" id="2078593"/>
    <lineage>
        <taxon>Eukaryota</taxon>
        <taxon>Fungi</taxon>
        <taxon>Dikarya</taxon>
        <taxon>Ascomycota</taxon>
        <taxon>Pezizomycotina</taxon>
        <taxon>Sordariomycetes</taxon>
        <taxon>Hypocreomycetidae</taxon>
        <taxon>Glomerellales</taxon>
        <taxon>Glomerellaceae</taxon>
        <taxon>Colletotrichum</taxon>
        <taxon>Colletotrichum destructivum species complex</taxon>
    </lineage>
</organism>
<dbReference type="AlphaFoldDB" id="A0A5Q4BI75"/>
<gene>
    <name evidence="3" type="ORF">CSHISOI_08677</name>
</gene>
<feature type="region of interest" description="Disordered" evidence="1">
    <location>
        <begin position="134"/>
        <end position="190"/>
    </location>
</feature>
<keyword evidence="4" id="KW-1185">Reference proteome</keyword>
<name>A0A5Q4BI75_9PEZI</name>
<protein>
    <recommendedName>
        <fullName evidence="5">GPI anchored serine-threonine rich protein</fullName>
    </recommendedName>
</protein>
<feature type="compositionally biased region" description="Low complexity" evidence="1">
    <location>
        <begin position="157"/>
        <end position="172"/>
    </location>
</feature>
<dbReference type="Proteomes" id="UP000326340">
    <property type="component" value="Unassembled WGS sequence"/>
</dbReference>
<accession>A0A5Q4BI75</accession>
<feature type="signal peptide" evidence="2">
    <location>
        <begin position="1"/>
        <end position="16"/>
    </location>
</feature>
<dbReference type="EMBL" id="PUHP01001191">
    <property type="protein sequence ID" value="TQN66491.1"/>
    <property type="molecule type" value="Genomic_DNA"/>
</dbReference>
<keyword evidence="2" id="KW-0732">Signal</keyword>
<evidence type="ECO:0000256" key="2">
    <source>
        <dbReference type="SAM" id="SignalP"/>
    </source>
</evidence>
<feature type="compositionally biased region" description="Polar residues" evidence="1">
    <location>
        <begin position="173"/>
        <end position="190"/>
    </location>
</feature>